<name>A0AA36GU11_CYLNA</name>
<dbReference type="InterPro" id="IPR012816">
    <property type="entry name" value="NADAR"/>
</dbReference>
<dbReference type="Proteomes" id="UP001176961">
    <property type="component" value="Unassembled WGS sequence"/>
</dbReference>
<dbReference type="CDD" id="cd15457">
    <property type="entry name" value="NADAR"/>
    <property type="match status" value="1"/>
</dbReference>
<evidence type="ECO:0000313" key="4">
    <source>
        <dbReference type="Proteomes" id="UP001176961"/>
    </source>
</evidence>
<feature type="domain" description="NADAR" evidence="2">
    <location>
        <begin position="402"/>
        <end position="487"/>
    </location>
</feature>
<feature type="region of interest" description="Disordered" evidence="1">
    <location>
        <begin position="176"/>
        <end position="230"/>
    </location>
</feature>
<feature type="compositionally biased region" description="Acidic residues" evidence="1">
    <location>
        <begin position="334"/>
        <end position="346"/>
    </location>
</feature>
<evidence type="ECO:0000313" key="3">
    <source>
        <dbReference type="EMBL" id="CAJ0598109.1"/>
    </source>
</evidence>
<gene>
    <name evidence="3" type="ORF">CYNAS_LOCUS10092</name>
</gene>
<feature type="region of interest" description="Disordered" evidence="1">
    <location>
        <begin position="127"/>
        <end position="148"/>
    </location>
</feature>
<dbReference type="Pfam" id="PF08719">
    <property type="entry name" value="NADAR"/>
    <property type="match status" value="1"/>
</dbReference>
<dbReference type="Gene3D" id="1.10.357.40">
    <property type="entry name" value="YbiA-like"/>
    <property type="match status" value="1"/>
</dbReference>
<evidence type="ECO:0000256" key="1">
    <source>
        <dbReference type="SAM" id="MobiDB-lite"/>
    </source>
</evidence>
<dbReference type="AlphaFoldDB" id="A0AA36GU11"/>
<protein>
    <recommendedName>
        <fullName evidence="2">NADAR domain-containing protein</fullName>
    </recommendedName>
</protein>
<organism evidence="3 4">
    <name type="scientific">Cylicocyclus nassatus</name>
    <name type="common">Nematode worm</name>
    <dbReference type="NCBI Taxonomy" id="53992"/>
    <lineage>
        <taxon>Eukaryota</taxon>
        <taxon>Metazoa</taxon>
        <taxon>Ecdysozoa</taxon>
        <taxon>Nematoda</taxon>
        <taxon>Chromadorea</taxon>
        <taxon>Rhabditida</taxon>
        <taxon>Rhabditina</taxon>
        <taxon>Rhabditomorpha</taxon>
        <taxon>Strongyloidea</taxon>
        <taxon>Strongylidae</taxon>
        <taxon>Cylicocyclus</taxon>
    </lineage>
</organism>
<comment type="caution">
    <text evidence="3">The sequence shown here is derived from an EMBL/GenBank/DDBJ whole genome shotgun (WGS) entry which is preliminary data.</text>
</comment>
<feature type="compositionally biased region" description="Basic and acidic residues" evidence="1">
    <location>
        <begin position="186"/>
        <end position="198"/>
    </location>
</feature>
<feature type="region of interest" description="Disordered" evidence="1">
    <location>
        <begin position="267"/>
        <end position="290"/>
    </location>
</feature>
<accession>A0AA36GU11</accession>
<sequence length="508" mass="57758">MVNRARAKKIRVSVLLSPPQRTLPAMTRHQPVVRSLPLIRTGYEQRCPLFLEDEVVVIDNTFEPSTSGRSVEVKRDEPAYMTLSERNRSFRNRLYDPLTAMSSRLQRTDEVQQLRLTFPKNDLELHSSTIPPVLRQNSKHQSKSKRKDVVVCNNADMSKSTHKAIVYESANNRSYLSPRNMKKKEKKDLGIVVRRDFQKPSAANVSPRKRPEPSEETAEPSAAPHVHKTETLTVIIPKRRVALLKNDAAAQSTTCDAVKEPVICQDNPKIEAPTPSPEEANGQNDAKCEDSREAVLPDLLPSNLPSSEKVDNPALAQQEPIANDDDVTSKEEVQSDSDTDTDDDLKEEVRTIPDPPVFKCKISDKNIIPFSSEKYVFSNHYSCLEFIHEQHFPSIEEFYMSDNLSQKKWRKLPWQVMMEAVMAKFKQNRRMRYQLFRTAGSVLVEACPNDSYWGIGLAADDPSVADPTQWKGHNYMGEVLMQVRDVLLEDPKFSDEVEKAKQNLLTTS</sequence>
<reference evidence="3" key="1">
    <citation type="submission" date="2023-07" db="EMBL/GenBank/DDBJ databases">
        <authorList>
            <consortium name="CYATHOMIX"/>
        </authorList>
    </citation>
    <scope>NUCLEOTIDE SEQUENCE</scope>
    <source>
        <strain evidence="3">N/A</strain>
    </source>
</reference>
<dbReference type="SUPFAM" id="SSF143990">
    <property type="entry name" value="YbiA-like"/>
    <property type="match status" value="1"/>
</dbReference>
<proteinExistence type="predicted"/>
<feature type="compositionally biased region" description="Basic residues" evidence="1">
    <location>
        <begin position="137"/>
        <end position="146"/>
    </location>
</feature>
<dbReference type="InterPro" id="IPR037238">
    <property type="entry name" value="YbiA-like_sf"/>
</dbReference>
<evidence type="ECO:0000259" key="2">
    <source>
        <dbReference type="Pfam" id="PF08719"/>
    </source>
</evidence>
<dbReference type="NCBIfam" id="TIGR02464">
    <property type="entry name" value="ribofla_fusion"/>
    <property type="match status" value="1"/>
</dbReference>
<feature type="region of interest" description="Disordered" evidence="1">
    <location>
        <begin position="318"/>
        <end position="350"/>
    </location>
</feature>
<keyword evidence="4" id="KW-1185">Reference proteome</keyword>
<dbReference type="EMBL" id="CATQJL010000223">
    <property type="protein sequence ID" value="CAJ0598109.1"/>
    <property type="molecule type" value="Genomic_DNA"/>
</dbReference>